<feature type="compositionally biased region" description="Gly residues" evidence="1">
    <location>
        <begin position="707"/>
        <end position="718"/>
    </location>
</feature>
<evidence type="ECO:0000313" key="2">
    <source>
        <dbReference type="EMBL" id="KKN52244.1"/>
    </source>
</evidence>
<dbReference type="EMBL" id="LAZR01001027">
    <property type="protein sequence ID" value="KKN52244.1"/>
    <property type="molecule type" value="Genomic_DNA"/>
</dbReference>
<sequence>MKYSPSHKPTDSAILLDVNDVFKPFVDPVRTILERTWFRNILYYLGEQWLSWFESRNTFGRRSEINVNIPTPVSNMVRDYVKSTVALTTNKNFATTVWPNSREQSDKDAAKLAELVIRWLDTINDNEAEDIKELTEFWRTICGNAFVRVFPDNDPGKYVIGNAGEIIPAPPECAIEVVIPFNVEVDSLGLLLRDKAYIGIKSLKSKAWVEAKHDIELKGTESLAEVEYQKQLMTLVSNVSPWKGRGFDTSNLEINSLQLVVYKEMEFKPTKEYPKGRYTVTVGDQVIVNKAEMPIPVAKDGSWYYTLTHFVFNNTPGSFWGTGGVDDLISPQNTVNEIDQAMSTNRRSLGRPWVLTPAALSLKRISARGQALLALEYNHRSAGGAKPEVQPGTPYPSQILDERKIHKEVAQEAAGDPKNVLRGQTPGSGASGVMVDILRETAEQSHTPDIKRFYRAWNRVQKKRLIIVQDITKVTQLIKIPGEGNEILIRNFKGADLRNNTDVKLELDSGSSTTNAGRNQFLMTLIEQGFWGEMSEHPEIRRELLRRMGMSGFPEVENIHRDRAEYENSLIAAGNVTNIALPNMPLKDADGTVVQDEDGEDMLMFPDSFDPVFRLDNHPVHMQVLDVLIFSREFLKFSEERQTYAIAHRDMHEQAMKIQVQEQLRDQMRLEQGIAAEAEAMSPQPGLSEEDLPTEPGPSIGPEGIPEGLGTGGGGGVA</sequence>
<dbReference type="AlphaFoldDB" id="A0A0F9RBH2"/>
<accession>A0A0F9RBH2</accession>
<comment type="caution">
    <text evidence="2">The sequence shown here is derived from an EMBL/GenBank/DDBJ whole genome shotgun (WGS) entry which is preliminary data.</text>
</comment>
<gene>
    <name evidence="2" type="ORF">LCGC14_0614640</name>
</gene>
<name>A0A0F9RBH2_9ZZZZ</name>
<feature type="region of interest" description="Disordered" evidence="1">
    <location>
        <begin position="680"/>
        <end position="718"/>
    </location>
</feature>
<evidence type="ECO:0008006" key="3">
    <source>
        <dbReference type="Google" id="ProtNLM"/>
    </source>
</evidence>
<organism evidence="2">
    <name type="scientific">marine sediment metagenome</name>
    <dbReference type="NCBI Taxonomy" id="412755"/>
    <lineage>
        <taxon>unclassified sequences</taxon>
        <taxon>metagenomes</taxon>
        <taxon>ecological metagenomes</taxon>
    </lineage>
</organism>
<protein>
    <recommendedName>
        <fullName evidence="3">Portal protein</fullName>
    </recommendedName>
</protein>
<proteinExistence type="predicted"/>
<feature type="compositionally biased region" description="Low complexity" evidence="1">
    <location>
        <begin position="697"/>
        <end position="706"/>
    </location>
</feature>
<evidence type="ECO:0000256" key="1">
    <source>
        <dbReference type="SAM" id="MobiDB-lite"/>
    </source>
</evidence>
<reference evidence="2" key="1">
    <citation type="journal article" date="2015" name="Nature">
        <title>Complex archaea that bridge the gap between prokaryotes and eukaryotes.</title>
        <authorList>
            <person name="Spang A."/>
            <person name="Saw J.H."/>
            <person name="Jorgensen S.L."/>
            <person name="Zaremba-Niedzwiedzka K."/>
            <person name="Martijn J."/>
            <person name="Lind A.E."/>
            <person name="van Eijk R."/>
            <person name="Schleper C."/>
            <person name="Guy L."/>
            <person name="Ettema T.J."/>
        </authorList>
    </citation>
    <scope>NUCLEOTIDE SEQUENCE</scope>
</reference>